<dbReference type="EMBL" id="BPQH01000004">
    <property type="protein sequence ID" value="GJD48820.1"/>
    <property type="molecule type" value="Genomic_DNA"/>
</dbReference>
<protein>
    <submittedName>
        <fullName evidence="2">Uncharacterized protein</fullName>
    </submittedName>
</protein>
<keyword evidence="3" id="KW-1185">Reference proteome</keyword>
<comment type="caution">
    <text evidence="2">The sequence shown here is derived from an EMBL/GenBank/DDBJ whole genome shotgun (WGS) entry which is preliminary data.</text>
</comment>
<gene>
    <name evidence="2" type="ORF">OPKNFCMD_1546</name>
</gene>
<evidence type="ECO:0000313" key="2">
    <source>
        <dbReference type="EMBL" id="GJD48820.1"/>
    </source>
</evidence>
<dbReference type="Proteomes" id="UP001055167">
    <property type="component" value="Unassembled WGS sequence"/>
</dbReference>
<name>A0ABQ4QVN1_9HYPH</name>
<feature type="region of interest" description="Disordered" evidence="1">
    <location>
        <begin position="109"/>
        <end position="132"/>
    </location>
</feature>
<accession>A0ABQ4QVN1</accession>
<evidence type="ECO:0000313" key="3">
    <source>
        <dbReference type="Proteomes" id="UP001055167"/>
    </source>
</evidence>
<proteinExistence type="predicted"/>
<organism evidence="2 3">
    <name type="scientific">Methylobacterium crusticola</name>
    <dbReference type="NCBI Taxonomy" id="1697972"/>
    <lineage>
        <taxon>Bacteria</taxon>
        <taxon>Pseudomonadati</taxon>
        <taxon>Pseudomonadota</taxon>
        <taxon>Alphaproteobacteria</taxon>
        <taxon>Hyphomicrobiales</taxon>
        <taxon>Methylobacteriaceae</taxon>
        <taxon>Methylobacterium</taxon>
    </lineage>
</organism>
<dbReference type="RefSeq" id="WP_128560132.1">
    <property type="nucleotide sequence ID" value="NZ_BPQH01000004.1"/>
</dbReference>
<reference evidence="2" key="2">
    <citation type="submission" date="2021-08" db="EMBL/GenBank/DDBJ databases">
        <authorList>
            <person name="Tani A."/>
            <person name="Ola A."/>
            <person name="Ogura Y."/>
            <person name="Katsura K."/>
            <person name="Hayashi T."/>
        </authorList>
    </citation>
    <scope>NUCLEOTIDE SEQUENCE</scope>
    <source>
        <strain evidence="2">KCTC 52305</strain>
    </source>
</reference>
<reference evidence="2" key="1">
    <citation type="journal article" date="2021" name="Front. Microbiol.">
        <title>Comprehensive Comparative Genomics and Phenotyping of Methylobacterium Species.</title>
        <authorList>
            <person name="Alessa O."/>
            <person name="Ogura Y."/>
            <person name="Fujitani Y."/>
            <person name="Takami H."/>
            <person name="Hayashi T."/>
            <person name="Sahin N."/>
            <person name="Tani A."/>
        </authorList>
    </citation>
    <scope>NUCLEOTIDE SEQUENCE</scope>
    <source>
        <strain evidence="2">KCTC 52305</strain>
    </source>
</reference>
<sequence length="175" mass="18475">MLRPHMFFGITVPAAFLALIGQPLVEHSVEAIARPAGLEQKAVKGDRLALAPAVRRAQAPVAVEITGLNAAKVTLRNAAGDVVYQADAIRNTTLIARDTALPHITLREREGTPVAQRTPPTPPSNEVGSRTVMPEGCEGSVSRLAGQEARRLLPSRCLADAGPLAAPATWQVAEL</sequence>
<evidence type="ECO:0000256" key="1">
    <source>
        <dbReference type="SAM" id="MobiDB-lite"/>
    </source>
</evidence>